<dbReference type="Proteomes" id="UP000184267">
    <property type="component" value="Unassembled WGS sequence"/>
</dbReference>
<feature type="region of interest" description="Disordered" evidence="1">
    <location>
        <begin position="234"/>
        <end position="254"/>
    </location>
</feature>
<dbReference type="Pfam" id="PF20152">
    <property type="entry name" value="DUF6534"/>
    <property type="match status" value="1"/>
</dbReference>
<feature type="transmembrane region" description="Helical" evidence="2">
    <location>
        <begin position="102"/>
        <end position="121"/>
    </location>
</feature>
<protein>
    <recommendedName>
        <fullName evidence="3">DUF6534 domain-containing protein</fullName>
    </recommendedName>
</protein>
<accession>A0A1M2VCN7</accession>
<keyword evidence="2" id="KW-0812">Transmembrane</keyword>
<name>A0A1M2VCN7_TRAPU</name>
<sequence length="254" mass="27258">MYAYPLWVFVTLVTALSLSFILSISLWRTRTGLRHLDRTLNHIIFITFESAALPTACMLASAVIYSIRDAQASAIAAAIAAAAVASGSGPGSPPYGMLPQTLHLDLFFAILTGKVYTLGLLRTLNSRTQFRAGMHTSHLGRRSLTEWDFANAEADAHARGPGGGVGCSWAGSGVGPRGSRATGGAPGQVSRHDGEYRHEGRDESCSSEETVRVSVMDCDQSSIQSIPSAHYTAPKVRKSFSRNPEHIGPRHSVY</sequence>
<keyword evidence="5" id="KW-1185">Reference proteome</keyword>
<dbReference type="AlphaFoldDB" id="A0A1M2VCN7"/>
<organism evidence="4 5">
    <name type="scientific">Trametes pubescens</name>
    <name type="common">White-rot fungus</name>
    <dbReference type="NCBI Taxonomy" id="154538"/>
    <lineage>
        <taxon>Eukaryota</taxon>
        <taxon>Fungi</taxon>
        <taxon>Dikarya</taxon>
        <taxon>Basidiomycota</taxon>
        <taxon>Agaricomycotina</taxon>
        <taxon>Agaricomycetes</taxon>
        <taxon>Polyporales</taxon>
        <taxon>Polyporaceae</taxon>
        <taxon>Trametes</taxon>
    </lineage>
</organism>
<feature type="compositionally biased region" description="Gly residues" evidence="1">
    <location>
        <begin position="167"/>
        <end position="176"/>
    </location>
</feature>
<dbReference type="InterPro" id="IPR045339">
    <property type="entry name" value="DUF6534"/>
</dbReference>
<keyword evidence="2" id="KW-0472">Membrane</keyword>
<feature type="region of interest" description="Disordered" evidence="1">
    <location>
        <begin position="167"/>
        <end position="209"/>
    </location>
</feature>
<feature type="transmembrane region" description="Helical" evidence="2">
    <location>
        <begin position="39"/>
        <end position="65"/>
    </location>
</feature>
<gene>
    <name evidence="4" type="ORF">TRAPUB_3766</name>
</gene>
<evidence type="ECO:0000259" key="3">
    <source>
        <dbReference type="Pfam" id="PF20152"/>
    </source>
</evidence>
<reference evidence="4 5" key="1">
    <citation type="submission" date="2016-10" db="EMBL/GenBank/DDBJ databases">
        <title>Genome sequence of the basidiomycete white-rot fungus Trametes pubescens.</title>
        <authorList>
            <person name="Makela M.R."/>
            <person name="Granchi Z."/>
            <person name="Peng M."/>
            <person name="De Vries R.P."/>
            <person name="Grigoriev I."/>
            <person name="Riley R."/>
            <person name="Hilden K."/>
        </authorList>
    </citation>
    <scope>NUCLEOTIDE SEQUENCE [LARGE SCALE GENOMIC DNA]</scope>
    <source>
        <strain evidence="4 5">FBCC735</strain>
    </source>
</reference>
<evidence type="ECO:0000313" key="4">
    <source>
        <dbReference type="EMBL" id="OJT05325.1"/>
    </source>
</evidence>
<dbReference type="STRING" id="154538.A0A1M2VCN7"/>
<evidence type="ECO:0000313" key="5">
    <source>
        <dbReference type="Proteomes" id="UP000184267"/>
    </source>
</evidence>
<feature type="domain" description="DUF6534" evidence="3">
    <location>
        <begin position="14"/>
        <end position="128"/>
    </location>
</feature>
<keyword evidence="2" id="KW-1133">Transmembrane helix</keyword>
<feature type="transmembrane region" description="Helical" evidence="2">
    <location>
        <begin position="6"/>
        <end position="27"/>
    </location>
</feature>
<dbReference type="EMBL" id="MNAD01001463">
    <property type="protein sequence ID" value="OJT05325.1"/>
    <property type="molecule type" value="Genomic_DNA"/>
</dbReference>
<proteinExistence type="predicted"/>
<evidence type="ECO:0000256" key="1">
    <source>
        <dbReference type="SAM" id="MobiDB-lite"/>
    </source>
</evidence>
<evidence type="ECO:0000256" key="2">
    <source>
        <dbReference type="SAM" id="Phobius"/>
    </source>
</evidence>
<dbReference type="OrthoDB" id="3251949at2759"/>
<comment type="caution">
    <text evidence="4">The sequence shown here is derived from an EMBL/GenBank/DDBJ whole genome shotgun (WGS) entry which is preliminary data.</text>
</comment>
<feature type="compositionally biased region" description="Basic and acidic residues" evidence="1">
    <location>
        <begin position="190"/>
        <end position="204"/>
    </location>
</feature>